<dbReference type="GO" id="GO:1990269">
    <property type="term" value="F:RNA polymerase II C-terminal domain phosphoserine binding"/>
    <property type="evidence" value="ECO:0007669"/>
    <property type="project" value="TreeGrafter"/>
</dbReference>
<feature type="compositionally biased region" description="Basic and acidic residues" evidence="3">
    <location>
        <begin position="252"/>
        <end position="303"/>
    </location>
</feature>
<dbReference type="Proteomes" id="UP000694392">
    <property type="component" value="Unplaced"/>
</dbReference>
<dbReference type="Pfam" id="PF04004">
    <property type="entry name" value="Leo1"/>
    <property type="match status" value="1"/>
</dbReference>
<dbReference type="OMA" id="RSDRSMH"/>
<keyword evidence="5" id="KW-1185">Reference proteome</keyword>
<dbReference type="Ensembl" id="ENSSPUT00000007411.1">
    <property type="protein sequence ID" value="ENSSPUP00000006959.1"/>
    <property type="gene ID" value="ENSSPUG00000005384.1"/>
</dbReference>
<dbReference type="GO" id="GO:0032968">
    <property type="term" value="P:positive regulation of transcription elongation by RNA polymerase II"/>
    <property type="evidence" value="ECO:0007669"/>
    <property type="project" value="TreeGrafter"/>
</dbReference>
<dbReference type="GO" id="GO:0019827">
    <property type="term" value="P:stem cell population maintenance"/>
    <property type="evidence" value="ECO:0007669"/>
    <property type="project" value="Ensembl"/>
</dbReference>
<feature type="compositionally biased region" description="Basic and acidic residues" evidence="3">
    <location>
        <begin position="654"/>
        <end position="666"/>
    </location>
</feature>
<dbReference type="GO" id="GO:0001650">
    <property type="term" value="C:fibrillar center"/>
    <property type="evidence" value="ECO:0007669"/>
    <property type="project" value="Ensembl"/>
</dbReference>
<evidence type="ECO:0000256" key="2">
    <source>
        <dbReference type="ARBA" id="ARBA00019689"/>
    </source>
</evidence>
<feature type="compositionally biased region" description="Basic and acidic residues" evidence="3">
    <location>
        <begin position="321"/>
        <end position="330"/>
    </location>
</feature>
<feature type="compositionally biased region" description="Acidic residues" evidence="3">
    <location>
        <begin position="1"/>
        <end position="15"/>
    </location>
</feature>
<comment type="similarity">
    <text evidence="1">Belongs to the LEO1 family.</text>
</comment>
<dbReference type="PANTHER" id="PTHR23146:SF0">
    <property type="entry name" value="RNA POLYMERASE-ASSOCIATED PROTEIN LEO1"/>
    <property type="match status" value="1"/>
</dbReference>
<evidence type="ECO:0000256" key="3">
    <source>
        <dbReference type="SAM" id="MobiDB-lite"/>
    </source>
</evidence>
<evidence type="ECO:0000256" key="1">
    <source>
        <dbReference type="ARBA" id="ARBA00010903"/>
    </source>
</evidence>
<feature type="compositionally biased region" description="Basic and acidic residues" evidence="3">
    <location>
        <begin position="44"/>
        <end position="62"/>
    </location>
</feature>
<dbReference type="GO" id="GO:0005813">
    <property type="term" value="C:centrosome"/>
    <property type="evidence" value="ECO:0007669"/>
    <property type="project" value="Ensembl"/>
</dbReference>
<proteinExistence type="inferred from homology"/>
<feature type="region of interest" description="Disordered" evidence="3">
    <location>
        <begin position="565"/>
        <end position="600"/>
    </location>
</feature>
<feature type="compositionally biased region" description="Polar residues" evidence="3">
    <location>
        <begin position="32"/>
        <end position="42"/>
    </location>
</feature>
<dbReference type="GO" id="GO:0006368">
    <property type="term" value="P:transcription elongation by RNA polymerase II"/>
    <property type="evidence" value="ECO:0007669"/>
    <property type="project" value="Ensembl"/>
</dbReference>
<feature type="compositionally biased region" description="Basic and acidic residues" evidence="3">
    <location>
        <begin position="70"/>
        <end position="96"/>
    </location>
</feature>
<accession>A0A8D0GJ88</accession>
<dbReference type="GeneTree" id="ENSGT00550000074952"/>
<reference evidence="4" key="2">
    <citation type="submission" date="2025-09" db="UniProtKB">
        <authorList>
            <consortium name="Ensembl"/>
        </authorList>
    </citation>
    <scope>IDENTIFICATION</scope>
</reference>
<dbReference type="PANTHER" id="PTHR23146">
    <property type="entry name" value="LEO1 PROTEIN"/>
    <property type="match status" value="1"/>
</dbReference>
<feature type="compositionally biased region" description="Low complexity" evidence="3">
    <location>
        <begin position="334"/>
        <end position="343"/>
    </location>
</feature>
<dbReference type="GO" id="GO:0045638">
    <property type="term" value="P:negative regulation of myeloid cell differentiation"/>
    <property type="evidence" value="ECO:0007669"/>
    <property type="project" value="Ensembl"/>
</dbReference>
<sequence>MADMEDLFGSDADTEPEQKDSDSGSESDSDQENAGSVSNISGSESDRDDDREAVKPSNKELFGDDSEDDVTSHRTGSDNQSERSYIRSEASGHSEHEDNDQSDIDQHSGSEAAHDEDEDDRGHRSDEGSHHSVADGSEKAHSEDEKWGREDKSDQSDEDEKLQNSDDEERPQNFDDEEKMQNSDDDDDYDRPPISDDDERMQNSDEEKMQNSDDEERPQISDEEKIQNSDDDDRLQHSDEDKIQNSDDDDERPEHSDEEKMPHSYDEQPPHSDAEQRHSDDEVDQERKSESGRGSDSEDEIPRMKRKKRMASDSEADSDGEGQKDHRDAMDLFGGADDISSGSDGEDKPPTPGQPIDENGLSQDHQEEEPVPETRIEVEIPKVNTDLGNDLYFVKLPNFLSVEPRPFDPQYYEDEFEDEEMLDEEGRTRLKLKVENTIRWRMRRDEEGNEIRESNARIVKWSDGSMSLHLGNEVFDVYKAPLQGDHNHLFIRQGTGLQGQAVFKTKLTFRPHSTDSATHRKMTLSLADRCSKTQKIRILPMAGRDPESQRTEMIKKEEERLRASIRRESQQRRMREKQHQRGLSANYLEPDRYDEEDEGEEAISLSAIKNRYKGGIREERARIYSSDSDEGSDEDKTQRLLKAKKLTSDEEGEPSGKRKAEEDDRASKKHKKYVISDDEEDD</sequence>
<feature type="compositionally biased region" description="Basic and acidic residues" evidence="3">
    <location>
        <begin position="120"/>
        <end position="155"/>
    </location>
</feature>
<feature type="compositionally biased region" description="Basic and acidic residues" evidence="3">
    <location>
        <begin position="190"/>
        <end position="245"/>
    </location>
</feature>
<organism evidence="4 5">
    <name type="scientific">Sphenodon punctatus</name>
    <name type="common">Tuatara</name>
    <name type="synonym">Hatteria punctata</name>
    <dbReference type="NCBI Taxonomy" id="8508"/>
    <lineage>
        <taxon>Eukaryota</taxon>
        <taxon>Metazoa</taxon>
        <taxon>Chordata</taxon>
        <taxon>Craniata</taxon>
        <taxon>Vertebrata</taxon>
        <taxon>Euteleostomi</taxon>
        <taxon>Lepidosauria</taxon>
        <taxon>Sphenodontia</taxon>
        <taxon>Sphenodontidae</taxon>
        <taxon>Sphenodon</taxon>
    </lineage>
</organism>
<feature type="region of interest" description="Disordered" evidence="3">
    <location>
        <begin position="1"/>
        <end position="377"/>
    </location>
</feature>
<evidence type="ECO:0000313" key="4">
    <source>
        <dbReference type="Ensembl" id="ENSSPUP00000006959.1"/>
    </source>
</evidence>
<feature type="compositionally biased region" description="Acidic residues" evidence="3">
    <location>
        <begin position="156"/>
        <end position="189"/>
    </location>
</feature>
<feature type="region of interest" description="Disordered" evidence="3">
    <location>
        <begin position="619"/>
        <end position="682"/>
    </location>
</feature>
<name>A0A8D0GJ88_SPHPU</name>
<gene>
    <name evidence="4" type="primary">LEO1</name>
</gene>
<dbReference type="GO" id="GO:0016593">
    <property type="term" value="C:Cdc73/Paf1 complex"/>
    <property type="evidence" value="ECO:0007669"/>
    <property type="project" value="Ensembl"/>
</dbReference>
<evidence type="ECO:0000313" key="5">
    <source>
        <dbReference type="Proteomes" id="UP000694392"/>
    </source>
</evidence>
<dbReference type="InterPro" id="IPR007149">
    <property type="entry name" value="Leo1"/>
</dbReference>
<dbReference type="AlphaFoldDB" id="A0A8D0GJ88"/>
<feature type="compositionally biased region" description="Basic and acidic residues" evidence="3">
    <location>
        <begin position="565"/>
        <end position="579"/>
    </location>
</feature>
<dbReference type="GO" id="GO:0031124">
    <property type="term" value="P:mRNA 3'-end processing"/>
    <property type="evidence" value="ECO:0007669"/>
    <property type="project" value="Ensembl"/>
</dbReference>
<reference evidence="4" key="1">
    <citation type="submission" date="2025-08" db="UniProtKB">
        <authorList>
            <consortium name="Ensembl"/>
        </authorList>
    </citation>
    <scope>IDENTIFICATION</scope>
</reference>
<protein>
    <recommendedName>
        <fullName evidence="2">RNA polymerase-associated protein LEO1</fullName>
    </recommendedName>
</protein>